<keyword evidence="2" id="KW-1133">Transmembrane helix</keyword>
<dbReference type="RefSeq" id="WP_005439894.1">
    <property type="nucleotide sequence ID" value="NZ_CM001466.1"/>
</dbReference>
<evidence type="ECO:0000256" key="2">
    <source>
        <dbReference type="SAM" id="Phobius"/>
    </source>
</evidence>
<feature type="compositionally biased region" description="Basic and acidic residues" evidence="1">
    <location>
        <begin position="298"/>
        <end position="312"/>
    </location>
</feature>
<evidence type="ECO:0000313" key="4">
    <source>
        <dbReference type="EMBL" id="EHY88286.1"/>
    </source>
</evidence>
<dbReference type="HOGENOM" id="CLU_891066_0_0_11"/>
<feature type="compositionally biased region" description="Low complexity" evidence="1">
    <location>
        <begin position="218"/>
        <end position="230"/>
    </location>
</feature>
<dbReference type="Proteomes" id="UP000004705">
    <property type="component" value="Chromosome"/>
</dbReference>
<evidence type="ECO:0000256" key="1">
    <source>
        <dbReference type="SAM" id="MobiDB-lite"/>
    </source>
</evidence>
<sequence length="312" mass="32669">MIDFLLVIVLIGVPVALFVKRRWIAQLADRKVFLAVVGVAWVLVIGVLARAADTDAMQNLAQDGGSDAKADADTGDSPAAGSGSGAGDGVGVHRVLSGDTLILADARRVRVLGIDAPDRGEPCFAESRDELKRLIGSAPVTLTADPSRPDIDPSGYLLRYVEETHFVDGDVSVQQARAGMAHYDAGESRLEQATDIREAEARASEREIGIWADPPCGAESSDTETSSPTTEPEPEPNPEPKPQPKPAPKPDPDPEPAPRPAPDPSEGDDSGGGVAYYPNCDAARAAGAAPLYAGEPGYSRKLDRDGDGVACE</sequence>
<dbReference type="OrthoDB" id="4337778at2"/>
<proteinExistence type="predicted"/>
<dbReference type="InterPro" id="IPR008613">
    <property type="entry name" value="Excalibur_Ca-bd_domain"/>
</dbReference>
<name>H8G6E3_9PSEU</name>
<accession>H8G6E3</accession>
<reference evidence="4 5" key="1">
    <citation type="journal article" date="2012" name="Stand. Genomic Sci.">
        <title>Genome sequence of the soil bacterium Saccharomonospora azurea type strain (NA-128(T)).</title>
        <authorList>
            <person name="Klenk H.P."/>
            <person name="Held B."/>
            <person name="Lucas S."/>
            <person name="Lapidus A."/>
            <person name="Copeland A."/>
            <person name="Hammon N."/>
            <person name="Pitluck S."/>
            <person name="Goodwin L.A."/>
            <person name="Han C."/>
            <person name="Tapia R."/>
            <person name="Brambilla E.M."/>
            <person name="Potter G."/>
            <person name="Land M."/>
            <person name="Ivanova N."/>
            <person name="Rohde M."/>
            <person name="Goker M."/>
            <person name="Detter J.C."/>
            <person name="Kyrpides N.C."/>
            <person name="Woyke T."/>
        </authorList>
    </citation>
    <scope>NUCLEOTIDE SEQUENCE [LARGE SCALE GENOMIC DNA]</scope>
    <source>
        <strain evidence="4 5">NA-128</strain>
    </source>
</reference>
<organism evidence="4 5">
    <name type="scientific">Saccharomonospora azurea NA-128</name>
    <dbReference type="NCBI Taxonomy" id="882081"/>
    <lineage>
        <taxon>Bacteria</taxon>
        <taxon>Bacillati</taxon>
        <taxon>Actinomycetota</taxon>
        <taxon>Actinomycetes</taxon>
        <taxon>Pseudonocardiales</taxon>
        <taxon>Pseudonocardiaceae</taxon>
        <taxon>Saccharomonospora</taxon>
    </lineage>
</organism>
<dbReference type="PROSITE" id="PS50830">
    <property type="entry name" value="TNASE_3"/>
    <property type="match status" value="1"/>
</dbReference>
<feature type="compositionally biased region" description="Pro residues" evidence="1">
    <location>
        <begin position="235"/>
        <end position="263"/>
    </location>
</feature>
<dbReference type="Pfam" id="PF05901">
    <property type="entry name" value="Excalibur"/>
    <property type="match status" value="1"/>
</dbReference>
<keyword evidence="5" id="KW-1185">Reference proteome</keyword>
<dbReference type="SMART" id="SM00894">
    <property type="entry name" value="Excalibur"/>
    <property type="match status" value="1"/>
</dbReference>
<keyword evidence="2" id="KW-0472">Membrane</keyword>
<feature type="domain" description="TNase-like" evidence="3">
    <location>
        <begin position="92"/>
        <end position="213"/>
    </location>
</feature>
<keyword evidence="2" id="KW-0812">Transmembrane</keyword>
<feature type="region of interest" description="Disordered" evidence="1">
    <location>
        <begin position="197"/>
        <end position="312"/>
    </location>
</feature>
<dbReference type="InterPro" id="IPR035437">
    <property type="entry name" value="SNase_OB-fold_sf"/>
</dbReference>
<evidence type="ECO:0000313" key="5">
    <source>
        <dbReference type="Proteomes" id="UP000004705"/>
    </source>
</evidence>
<dbReference type="EMBL" id="CM001466">
    <property type="protein sequence ID" value="EHY88286.1"/>
    <property type="molecule type" value="Genomic_DNA"/>
</dbReference>
<dbReference type="SMART" id="SM00318">
    <property type="entry name" value="SNc"/>
    <property type="match status" value="1"/>
</dbReference>
<dbReference type="SUPFAM" id="SSF50199">
    <property type="entry name" value="Staphylococcal nuclease"/>
    <property type="match status" value="1"/>
</dbReference>
<feature type="region of interest" description="Disordered" evidence="1">
    <location>
        <begin position="62"/>
        <end position="87"/>
    </location>
</feature>
<dbReference type="AlphaFoldDB" id="H8G6E3"/>
<feature type="compositionally biased region" description="Basic and acidic residues" evidence="1">
    <location>
        <begin position="197"/>
        <end position="208"/>
    </location>
</feature>
<dbReference type="InterPro" id="IPR016071">
    <property type="entry name" value="Staphylococal_nuclease_OB-fold"/>
</dbReference>
<dbReference type="Gene3D" id="2.40.50.90">
    <property type="match status" value="1"/>
</dbReference>
<gene>
    <name evidence="4" type="ORF">SacazDRAFT_01356</name>
</gene>
<dbReference type="Pfam" id="PF00565">
    <property type="entry name" value="SNase"/>
    <property type="match status" value="1"/>
</dbReference>
<evidence type="ECO:0000259" key="3">
    <source>
        <dbReference type="PROSITE" id="PS50830"/>
    </source>
</evidence>
<protein>
    <submittedName>
        <fullName evidence="4">Micrococcal nuclease-like nuclease</fullName>
    </submittedName>
</protein>
<feature type="transmembrane region" description="Helical" evidence="2">
    <location>
        <begin position="32"/>
        <end position="52"/>
    </location>
</feature>
<feature type="compositionally biased region" description="Low complexity" evidence="1">
    <location>
        <begin position="282"/>
        <end position="293"/>
    </location>
</feature>